<evidence type="ECO:0000313" key="3">
    <source>
        <dbReference type="Proteomes" id="UP000011721"/>
    </source>
</evidence>
<proteinExistence type="predicted"/>
<dbReference type="RefSeq" id="WP_015404203.1">
    <property type="nucleotide sequence ID" value="NC_020304.1"/>
</dbReference>
<accession>M1PA60</accession>
<dbReference type="EMBL" id="CP003985">
    <property type="protein sequence ID" value="AGF78512.1"/>
    <property type="molecule type" value="Genomic_DNA"/>
</dbReference>
<keyword evidence="1" id="KW-0472">Membrane</keyword>
<name>M1PA60_DESSD</name>
<dbReference type="Proteomes" id="UP000011721">
    <property type="component" value="Chromosome"/>
</dbReference>
<dbReference type="STRING" id="1167006.UWK_01962"/>
<sequence length="423" mass="48423">MQLFSRESDRHHGKAKTYIQKGLLFVGVLTLCLLILEITVRYYCQVDSDGNYRILGRVLKPYHLAINTFAHHAQDYSNTSHSRVVYDEYLGWTPRVSNISANGQYCYNSLGARVDDKNPIEYKTAKPQDILRILIIGDSYSHGDEVPFQNTFGYYLEQLLNTAGIPAEVINLAVGGYGIDQALLRWRHSGRTLSADIVLLGLQFEDIQRNVNIIRSIYMPASGLPFSKPRYILQNNSLQLLNVPTLPPEEIMNILRNPLTEWDLAQYEQFLTIGNYEEHIIYKSKLIAMLTELFFPVEENSFFYNLSYEPAQLAMSLLDTFQSEIEQYGSQFIVVHIPNVIDVIKKRFTMEPKYSGLLSEIEKNHLVYKPLQTLAEQSKKGSLFNLYMEGGHYSAVGNKIIAQVIAENLIKQTDESTIQKKTR</sequence>
<dbReference type="eggNOG" id="COG2755">
    <property type="taxonomic scope" value="Bacteria"/>
</dbReference>
<dbReference type="OrthoDB" id="5455948at2"/>
<feature type="transmembrane region" description="Helical" evidence="1">
    <location>
        <begin position="21"/>
        <end position="43"/>
    </location>
</feature>
<protein>
    <recommendedName>
        <fullName evidence="4">SGNH hydrolase-type esterase domain-containing protein</fullName>
    </recommendedName>
</protein>
<keyword evidence="1" id="KW-0812">Transmembrane</keyword>
<keyword evidence="3" id="KW-1185">Reference proteome</keyword>
<dbReference type="SUPFAM" id="SSF52266">
    <property type="entry name" value="SGNH hydrolase"/>
    <property type="match status" value="1"/>
</dbReference>
<evidence type="ECO:0000313" key="2">
    <source>
        <dbReference type="EMBL" id="AGF78512.1"/>
    </source>
</evidence>
<dbReference type="GO" id="GO:0016788">
    <property type="term" value="F:hydrolase activity, acting on ester bonds"/>
    <property type="evidence" value="ECO:0007669"/>
    <property type="project" value="UniProtKB-ARBA"/>
</dbReference>
<dbReference type="CDD" id="cd00229">
    <property type="entry name" value="SGNH_hydrolase"/>
    <property type="match status" value="1"/>
</dbReference>
<organism evidence="2 3">
    <name type="scientific">Desulfocapsa sulfexigens (strain DSM 10523 / SB164P1)</name>
    <dbReference type="NCBI Taxonomy" id="1167006"/>
    <lineage>
        <taxon>Bacteria</taxon>
        <taxon>Pseudomonadati</taxon>
        <taxon>Thermodesulfobacteriota</taxon>
        <taxon>Desulfobulbia</taxon>
        <taxon>Desulfobulbales</taxon>
        <taxon>Desulfocapsaceae</taxon>
        <taxon>Desulfocapsa</taxon>
    </lineage>
</organism>
<evidence type="ECO:0000256" key="1">
    <source>
        <dbReference type="SAM" id="Phobius"/>
    </source>
</evidence>
<keyword evidence="1" id="KW-1133">Transmembrane helix</keyword>
<dbReference type="Gene3D" id="3.40.50.1110">
    <property type="entry name" value="SGNH hydrolase"/>
    <property type="match status" value="1"/>
</dbReference>
<dbReference type="KEGG" id="dsf:UWK_01962"/>
<dbReference type="HOGENOM" id="CLU_699584_0_0_7"/>
<dbReference type="AlphaFoldDB" id="M1PA60"/>
<dbReference type="InterPro" id="IPR036514">
    <property type="entry name" value="SGNH_hydro_sf"/>
</dbReference>
<reference evidence="3" key="1">
    <citation type="journal article" date="2013" name="Stand. Genomic Sci.">
        <title>Complete genome sequence of Desulfocapsa sulfexigens, a marine deltaproteobacterium specialized in disproportionating inorganic sulfur compounds.</title>
        <authorList>
            <person name="Finster K.W."/>
            <person name="Kjeldsen K.U."/>
            <person name="Kube M."/>
            <person name="Reinhardt R."/>
            <person name="Mussmann M."/>
            <person name="Amann R."/>
            <person name="Schreiber L."/>
        </authorList>
    </citation>
    <scope>NUCLEOTIDE SEQUENCE [LARGE SCALE GENOMIC DNA]</scope>
    <source>
        <strain evidence="3">DSM 10523 / SB164P1</strain>
    </source>
</reference>
<evidence type="ECO:0008006" key="4">
    <source>
        <dbReference type="Google" id="ProtNLM"/>
    </source>
</evidence>
<gene>
    <name evidence="2" type="ordered locus">UWK_01962</name>
</gene>